<evidence type="ECO:0000313" key="7">
    <source>
        <dbReference type="EMBL" id="KAL3777754.1"/>
    </source>
</evidence>
<feature type="region of interest" description="Disordered" evidence="5">
    <location>
        <begin position="859"/>
        <end position="917"/>
    </location>
</feature>
<keyword evidence="8" id="KW-1185">Reference proteome</keyword>
<feature type="transmembrane region" description="Helical" evidence="6">
    <location>
        <begin position="1204"/>
        <end position="1229"/>
    </location>
</feature>
<sequence length="1697" mass="184316">MHLICRNWLFCLNIDLDSLNLQKVPWEVLWESVTMPKLDNNKSSRSRSSNNNKMSTTKRKKDKKPRPKLRPISSPDHLSNSSTHDELFGFSDVILTREPKIDSGVDREDVAAGPTNDMGDLCEVRGDDRGGVGGLQEKGWEGELSSFDAIASVTADAQDSSETMESKIEKTLAGGADQEKADVIGASLGVTKVQPASEGKTPDSKVAIGVDETFDAHRQNEDEASSSFKTATTIPTSCDPGEVDKKGSSVSATTWACGGDETDNVDVEKEDEAASSFKTATTVPSTCDPGDTTDSSLTAATTQLESGVLSTDSKPTSGKNELVGLHPENEVEAISSFRTNPTPPDLVKKQEAVSNWNASTIHSESVVKSFDSKSTFSVHEAVGGHRENEDETVSSVKTAIKSISCDEMRKDEKGFSLKGEISQPQLMAESSDREVCNTDTKLDAAVPTSKGGTIPSALSALLSSSPVSETGANYAAQYICEETPDTTKTRTTTETDSITQHEEEDADGSLESIQQPEFDNDKKSTPTKSEVVHDVKESEIMTTSTPVFSNVTITSNAATLKIKDSNIKAEDDIAPQTKRTKRRSSKRLQPRSSLFSPEDRVGPNPKTPDADGYDIFGFDLVRSENERRSAEEQIRQQSDQEDLSTVEGSSEILKPVNLETSYAAGAAENLGADLHMVGETSTVDVKREGTLGKSSSVEGTSEKSYSRGASSVSFGSLNASFESEKTEIVHLLGSKSDPHLEGSRRDSCSDSDSSFTSSDGETSYFSESRASTEGRNRPQCSTRSSKPSPKMPLSYPPNLPMRSQVHPQSASFRTRSAIEMRLSLSVSEEDAEEARVSLQDELDIQDDHHEELVLYQTYNPTKGDSFGSSLVESASSDSENENASLHQLESNPEEGKESDHRHASSTPFSNTSTSTDDAGVVNELNAYLMLSNNDDDDVQIETPPSGRLSPVGGGHLQSALDRKSNKYSDTPTPTNAEGARYIYADIQSAVVAANANAGAHKPTSSLDTPSMSSSSLQYNIKEAPKPTQMHSPGGAFNTTSSKSSPFTPKEKIQSLTGLHSLAYSEDDNIDYSDKTPLLFMKNEFDEDIAELIPISELKTQVSSSRWSLLFCVSILNLLAGWTCFSVAPISSFSEALGDIQPEYLVSIFLLAHCIACVFEPAILGRLGFRKTIVFGALLLMLGSLVKSGGAPLLDFIGEDRGWRIYLGFFSVGFSHPFYQCTISILANAWFPENERMIASDIAFNCYQLGITLSFVFGTFLVKSADDVSSYFQLLSLISVGAFCLASFMVDDAPPNPPSGALEASATKRQKRLKMEQRKQRRKRNLTPKTNKKNKIDDVPTPEHCESNLSKEIVCLDQNLGRVTDVNQEEQSLLLTQPLPRSPSPTMSGIIPGRTYGSTENTESAVSSNSSPHEFDGVEPVIFQTPHNLDIDVRGDQVWILMKACGSFKGFSHCLLAYMASGIVINTLNAFISDLVQLNGAPKLYVGIVGGGFQLLTVMSSLIFGKRASKSRKIYRSILIFLVLGAVALTMCSLQLVGSSNVGNLNLSIWILVVAFLVGPLPFLSTNLGSRVGRPLSENGVLVIQRLFSNLISAACIPAFSILRHYSLSKDPESSDFALSIFLLVLFTVISAIYFAFFSSPSLLYEDESYVCGSGTCPKNPNSMLILPYRKFVQPPYQPWVPPGRRKRSDKYPFLVPS</sequence>
<feature type="region of interest" description="Disordered" evidence="5">
    <location>
        <begin position="1295"/>
        <end position="1342"/>
    </location>
</feature>
<evidence type="ECO:0000256" key="4">
    <source>
        <dbReference type="ARBA" id="ARBA00023136"/>
    </source>
</evidence>
<feature type="region of interest" description="Disordered" evidence="5">
    <location>
        <begin position="571"/>
        <end position="614"/>
    </location>
</feature>
<dbReference type="GO" id="GO:0016020">
    <property type="term" value="C:membrane"/>
    <property type="evidence" value="ECO:0007669"/>
    <property type="project" value="UniProtKB-SubCell"/>
</dbReference>
<protein>
    <recommendedName>
        <fullName evidence="9">Major facilitator superfamily (MFS) profile domain-containing protein</fullName>
    </recommendedName>
</protein>
<feature type="compositionally biased region" description="Basic and acidic residues" evidence="5">
    <location>
        <begin position="736"/>
        <end position="748"/>
    </location>
</feature>
<dbReference type="PANTHER" id="PTHR10924">
    <property type="entry name" value="MAJOR FACILITATOR SUPERFAMILY PROTEIN-RELATED"/>
    <property type="match status" value="1"/>
</dbReference>
<feature type="compositionally biased region" description="Polar residues" evidence="5">
    <location>
        <begin position="777"/>
        <end position="787"/>
    </location>
</feature>
<feature type="compositionally biased region" description="Low complexity" evidence="5">
    <location>
        <begin position="1038"/>
        <end position="1047"/>
    </location>
</feature>
<accession>A0ABD3NPT2</accession>
<feature type="region of interest" description="Disordered" evidence="5">
    <location>
        <begin position="685"/>
        <end position="712"/>
    </location>
</feature>
<feature type="compositionally biased region" description="Polar residues" evidence="5">
    <location>
        <begin position="225"/>
        <end position="236"/>
    </location>
</feature>
<dbReference type="PANTHER" id="PTHR10924:SF6">
    <property type="entry name" value="SOLUTE CARRIER FAMILY 49 MEMBER A3"/>
    <property type="match status" value="1"/>
</dbReference>
<evidence type="ECO:0000256" key="5">
    <source>
        <dbReference type="SAM" id="MobiDB-lite"/>
    </source>
</evidence>
<evidence type="ECO:0000256" key="3">
    <source>
        <dbReference type="ARBA" id="ARBA00022989"/>
    </source>
</evidence>
<feature type="transmembrane region" description="Helical" evidence="6">
    <location>
        <begin position="1449"/>
        <end position="1471"/>
    </location>
</feature>
<feature type="compositionally biased region" description="Low complexity" evidence="5">
    <location>
        <begin position="904"/>
        <end position="915"/>
    </location>
</feature>
<feature type="compositionally biased region" description="Basic residues" evidence="5">
    <location>
        <begin position="56"/>
        <end position="69"/>
    </location>
</feature>
<dbReference type="Proteomes" id="UP001516023">
    <property type="component" value="Unassembled WGS sequence"/>
</dbReference>
<reference evidence="7 8" key="1">
    <citation type="journal article" date="2020" name="G3 (Bethesda)">
        <title>Improved Reference Genome for Cyclotella cryptica CCMP332, a Model for Cell Wall Morphogenesis, Salinity Adaptation, and Lipid Production in Diatoms (Bacillariophyta).</title>
        <authorList>
            <person name="Roberts W.R."/>
            <person name="Downey K.M."/>
            <person name="Ruck E.C."/>
            <person name="Traller J.C."/>
            <person name="Alverson A.J."/>
        </authorList>
    </citation>
    <scope>NUCLEOTIDE SEQUENCE [LARGE SCALE GENOMIC DNA]</scope>
    <source>
        <strain evidence="7 8">CCMP332</strain>
    </source>
</reference>
<dbReference type="SUPFAM" id="SSF103473">
    <property type="entry name" value="MFS general substrate transporter"/>
    <property type="match status" value="1"/>
</dbReference>
<feature type="transmembrane region" description="Helical" evidence="6">
    <location>
        <begin position="1143"/>
        <end position="1164"/>
    </location>
</feature>
<feature type="region of interest" description="Disordered" evidence="5">
    <location>
        <begin position="626"/>
        <end position="650"/>
    </location>
</feature>
<organism evidence="7 8">
    <name type="scientific">Cyclotella cryptica</name>
    <dbReference type="NCBI Taxonomy" id="29204"/>
    <lineage>
        <taxon>Eukaryota</taxon>
        <taxon>Sar</taxon>
        <taxon>Stramenopiles</taxon>
        <taxon>Ochrophyta</taxon>
        <taxon>Bacillariophyta</taxon>
        <taxon>Coscinodiscophyceae</taxon>
        <taxon>Thalassiosirophycidae</taxon>
        <taxon>Stephanodiscales</taxon>
        <taxon>Stephanodiscaceae</taxon>
        <taxon>Cyclotella</taxon>
    </lineage>
</organism>
<proteinExistence type="predicted"/>
<evidence type="ECO:0000256" key="2">
    <source>
        <dbReference type="ARBA" id="ARBA00022692"/>
    </source>
</evidence>
<feature type="compositionally biased region" description="Basic and acidic residues" evidence="5">
    <location>
        <begin position="1333"/>
        <end position="1342"/>
    </location>
</feature>
<feature type="transmembrane region" description="Helical" evidence="6">
    <location>
        <begin position="1267"/>
        <end position="1289"/>
    </location>
</feature>
<dbReference type="InterPro" id="IPR049680">
    <property type="entry name" value="FLVCR1-2_SLC49-like"/>
</dbReference>
<feature type="region of interest" description="Disordered" evidence="5">
    <location>
        <begin position="934"/>
        <end position="974"/>
    </location>
</feature>
<evidence type="ECO:0000256" key="6">
    <source>
        <dbReference type="SAM" id="Phobius"/>
    </source>
</evidence>
<feature type="compositionally biased region" description="Basic residues" evidence="5">
    <location>
        <begin position="578"/>
        <end position="589"/>
    </location>
</feature>
<feature type="transmembrane region" description="Helical" evidence="6">
    <location>
        <begin position="1516"/>
        <end position="1536"/>
    </location>
</feature>
<feature type="compositionally biased region" description="Basic residues" evidence="5">
    <location>
        <begin position="1318"/>
        <end position="1332"/>
    </location>
</feature>
<feature type="region of interest" description="Disordered" evidence="5">
    <location>
        <begin position="485"/>
        <end position="533"/>
    </location>
</feature>
<feature type="compositionally biased region" description="Basic and acidic residues" evidence="5">
    <location>
        <begin position="893"/>
        <end position="902"/>
    </location>
</feature>
<feature type="transmembrane region" description="Helical" evidence="6">
    <location>
        <begin position="1483"/>
        <end position="1504"/>
    </location>
</feature>
<evidence type="ECO:0000313" key="8">
    <source>
        <dbReference type="Proteomes" id="UP001516023"/>
    </source>
</evidence>
<evidence type="ECO:0008006" key="9">
    <source>
        <dbReference type="Google" id="ProtNLM"/>
    </source>
</evidence>
<feature type="transmembrane region" description="Helical" evidence="6">
    <location>
        <begin position="1586"/>
        <end position="1605"/>
    </location>
</feature>
<feature type="compositionally biased region" description="Low complexity" evidence="5">
    <location>
        <begin position="750"/>
        <end position="763"/>
    </location>
</feature>
<evidence type="ECO:0000256" key="1">
    <source>
        <dbReference type="ARBA" id="ARBA00004141"/>
    </source>
</evidence>
<comment type="caution">
    <text evidence="7">The sequence shown here is derived from an EMBL/GenBank/DDBJ whole genome shotgun (WGS) entry which is preliminary data.</text>
</comment>
<dbReference type="EMBL" id="JABMIG020000444">
    <property type="protein sequence ID" value="KAL3777754.1"/>
    <property type="molecule type" value="Genomic_DNA"/>
</dbReference>
<feature type="region of interest" description="Disordered" evidence="5">
    <location>
        <begin position="275"/>
        <end position="294"/>
    </location>
</feature>
<feature type="compositionally biased region" description="Basic and acidic residues" evidence="5">
    <location>
        <begin position="519"/>
        <end position="533"/>
    </location>
</feature>
<dbReference type="Pfam" id="PF07690">
    <property type="entry name" value="MFS_1"/>
    <property type="match status" value="1"/>
</dbReference>
<feature type="compositionally biased region" description="Polar residues" evidence="5">
    <location>
        <begin position="276"/>
        <end position="285"/>
    </location>
</feature>
<feature type="region of interest" description="Disordered" evidence="5">
    <location>
        <begin position="220"/>
        <end position="249"/>
    </location>
</feature>
<feature type="transmembrane region" description="Helical" evidence="6">
    <location>
        <begin position="1241"/>
        <end position="1261"/>
    </location>
</feature>
<feature type="transmembrane region" description="Helical" evidence="6">
    <location>
        <begin position="1548"/>
        <end position="1565"/>
    </location>
</feature>
<gene>
    <name evidence="7" type="ORF">HJC23_002015</name>
</gene>
<feature type="transmembrane region" description="Helical" evidence="6">
    <location>
        <begin position="1171"/>
        <end position="1192"/>
    </location>
</feature>
<feature type="region of interest" description="Disordered" evidence="5">
    <location>
        <begin position="38"/>
        <end position="84"/>
    </location>
</feature>
<dbReference type="InterPro" id="IPR011701">
    <property type="entry name" value="MFS"/>
</dbReference>
<comment type="subcellular location">
    <subcellularLocation>
        <location evidence="1">Membrane</location>
        <topology evidence="1">Multi-pass membrane protein</topology>
    </subcellularLocation>
</comment>
<keyword evidence="4 6" id="KW-0472">Membrane</keyword>
<feature type="transmembrane region" description="Helical" evidence="6">
    <location>
        <begin position="1617"/>
        <end position="1636"/>
    </location>
</feature>
<dbReference type="Gene3D" id="1.20.1250.20">
    <property type="entry name" value="MFS general substrate transporter like domains"/>
    <property type="match status" value="1"/>
</dbReference>
<feature type="region of interest" description="Disordered" evidence="5">
    <location>
        <begin position="1024"/>
        <end position="1049"/>
    </location>
</feature>
<dbReference type="InterPro" id="IPR036259">
    <property type="entry name" value="MFS_trans_sf"/>
</dbReference>
<feature type="compositionally biased region" description="Low complexity" evidence="5">
    <location>
        <begin position="868"/>
        <end position="884"/>
    </location>
</feature>
<keyword evidence="3 6" id="KW-1133">Transmembrane helix</keyword>
<feature type="region of interest" description="Disordered" evidence="5">
    <location>
        <begin position="732"/>
        <end position="810"/>
    </location>
</feature>
<name>A0ABD3NPT2_9STRA</name>
<feature type="compositionally biased region" description="Low complexity" evidence="5">
    <location>
        <begin position="41"/>
        <end position="55"/>
    </location>
</feature>
<keyword evidence="2 6" id="KW-0812">Transmembrane</keyword>